<reference evidence="2 3" key="1">
    <citation type="submission" date="2014-04" db="EMBL/GenBank/DDBJ databases">
        <authorList>
            <consortium name="DOE Joint Genome Institute"/>
            <person name="Kuo A."/>
            <person name="Kohler A."/>
            <person name="Costa M.D."/>
            <person name="Nagy L.G."/>
            <person name="Floudas D."/>
            <person name="Copeland A."/>
            <person name="Barry K.W."/>
            <person name="Cichocki N."/>
            <person name="Veneault-Fourrey C."/>
            <person name="LaButti K."/>
            <person name="Lindquist E.A."/>
            <person name="Lipzen A."/>
            <person name="Lundell T."/>
            <person name="Morin E."/>
            <person name="Murat C."/>
            <person name="Sun H."/>
            <person name="Tunlid A."/>
            <person name="Henrissat B."/>
            <person name="Grigoriev I.V."/>
            <person name="Hibbett D.S."/>
            <person name="Martin F."/>
            <person name="Nordberg H.P."/>
            <person name="Cantor M.N."/>
            <person name="Hua S.X."/>
        </authorList>
    </citation>
    <scope>NUCLEOTIDE SEQUENCE [LARGE SCALE GENOMIC DNA]</scope>
    <source>
        <strain evidence="2 3">441</strain>
    </source>
</reference>
<name>A0A0C9ZFI4_9AGAM</name>
<feature type="region of interest" description="Disordered" evidence="1">
    <location>
        <begin position="247"/>
        <end position="274"/>
    </location>
</feature>
<evidence type="ECO:0000256" key="1">
    <source>
        <dbReference type="SAM" id="MobiDB-lite"/>
    </source>
</evidence>
<accession>A0A0C9ZFI4</accession>
<dbReference type="OrthoDB" id="2681072at2759"/>
<dbReference type="EMBL" id="KN833694">
    <property type="protein sequence ID" value="KIK28001.1"/>
    <property type="molecule type" value="Genomic_DNA"/>
</dbReference>
<keyword evidence="3" id="KW-1185">Reference proteome</keyword>
<reference evidence="3" key="2">
    <citation type="submission" date="2015-01" db="EMBL/GenBank/DDBJ databases">
        <title>Evolutionary Origins and Diversification of the Mycorrhizal Mutualists.</title>
        <authorList>
            <consortium name="DOE Joint Genome Institute"/>
            <consortium name="Mycorrhizal Genomics Consortium"/>
            <person name="Kohler A."/>
            <person name="Kuo A."/>
            <person name="Nagy L.G."/>
            <person name="Floudas D."/>
            <person name="Copeland A."/>
            <person name="Barry K.W."/>
            <person name="Cichocki N."/>
            <person name="Veneault-Fourrey C."/>
            <person name="LaButti K."/>
            <person name="Lindquist E.A."/>
            <person name="Lipzen A."/>
            <person name="Lundell T."/>
            <person name="Morin E."/>
            <person name="Murat C."/>
            <person name="Riley R."/>
            <person name="Ohm R."/>
            <person name="Sun H."/>
            <person name="Tunlid A."/>
            <person name="Henrissat B."/>
            <person name="Grigoriev I.V."/>
            <person name="Hibbett D.S."/>
            <person name="Martin F."/>
        </authorList>
    </citation>
    <scope>NUCLEOTIDE SEQUENCE [LARGE SCALE GENOMIC DNA]</scope>
    <source>
        <strain evidence="3">441</strain>
    </source>
</reference>
<dbReference type="Proteomes" id="UP000054018">
    <property type="component" value="Unassembled WGS sequence"/>
</dbReference>
<feature type="region of interest" description="Disordered" evidence="1">
    <location>
        <begin position="146"/>
        <end position="204"/>
    </location>
</feature>
<feature type="compositionally biased region" description="Basic residues" evidence="1">
    <location>
        <begin position="82"/>
        <end position="93"/>
    </location>
</feature>
<organism evidence="2 3">
    <name type="scientific">Pisolithus microcarpus 441</name>
    <dbReference type="NCBI Taxonomy" id="765257"/>
    <lineage>
        <taxon>Eukaryota</taxon>
        <taxon>Fungi</taxon>
        <taxon>Dikarya</taxon>
        <taxon>Basidiomycota</taxon>
        <taxon>Agaricomycotina</taxon>
        <taxon>Agaricomycetes</taxon>
        <taxon>Agaricomycetidae</taxon>
        <taxon>Boletales</taxon>
        <taxon>Sclerodermatineae</taxon>
        <taxon>Pisolithaceae</taxon>
        <taxon>Pisolithus</taxon>
    </lineage>
</organism>
<gene>
    <name evidence="2" type="ORF">PISMIDRAFT_148972</name>
</gene>
<evidence type="ECO:0000313" key="2">
    <source>
        <dbReference type="EMBL" id="KIK28001.1"/>
    </source>
</evidence>
<feature type="compositionally biased region" description="Polar residues" evidence="1">
    <location>
        <begin position="169"/>
        <end position="178"/>
    </location>
</feature>
<feature type="compositionally biased region" description="Pro residues" evidence="1">
    <location>
        <begin position="153"/>
        <end position="164"/>
    </location>
</feature>
<dbReference type="AlphaFoldDB" id="A0A0C9ZFI4"/>
<feature type="region of interest" description="Disordered" evidence="1">
    <location>
        <begin position="76"/>
        <end position="101"/>
    </location>
</feature>
<dbReference type="HOGENOM" id="CLU_063092_0_0_1"/>
<proteinExistence type="predicted"/>
<evidence type="ECO:0000313" key="3">
    <source>
        <dbReference type="Proteomes" id="UP000054018"/>
    </source>
</evidence>
<sequence>MSWPIPNIWEQCLVDICTECTFGGLQWHPTCGAYKYSPETSLGAHPLILRFLRSLHQHPLAMDQFRKIFKLSGQDSHERSLKHSKSMPLRKPKSPKERDGECWMSVRRTKEPLKSSRLNGRERMHGVLVTQHQRSYGDGLHGSFVDLLDKFPDPPGPPPRPPRNPLRATSLNNTSYITDPTPHPTPAKKPSSVSQSPGSQHRKFAMHHATPISNPDREIDIVVPDNVMLGSVIPRRMARDRAHMEAHVHGNDLNHPASYSTSGRSRGSRSRDAPIAGRIDFGSERERARKWISESPVAPPIYEDMPYNLRPVRFDMRNSKCVQVGLDYHAQLAAGTGRPLDARVLFRKWGVIGQRTSSLAPFVHAQLVAGDLK</sequence>
<protein>
    <submittedName>
        <fullName evidence="2">Uncharacterized protein</fullName>
    </submittedName>
</protein>